<dbReference type="PANTHER" id="PTHR36366">
    <property type="entry name" value="PROTEIN RDM1"/>
    <property type="match status" value="1"/>
</dbReference>
<protein>
    <recommendedName>
        <fullName evidence="2">Protein RDM1</fullName>
    </recommendedName>
</protein>
<dbReference type="InterPro" id="IPR036319">
    <property type="entry name" value="RDM1_sf"/>
</dbReference>
<dbReference type="PANTHER" id="PTHR36366:SF1">
    <property type="entry name" value="PROTEIN RDM1"/>
    <property type="match status" value="1"/>
</dbReference>
<dbReference type="SUPFAM" id="SSF109920">
    <property type="entry name" value="Hypothetical protein At3g22680"/>
    <property type="match status" value="1"/>
</dbReference>
<dbReference type="OrthoDB" id="1906229at2759"/>
<organism evidence="1">
    <name type="scientific">Lotus japonicus</name>
    <name type="common">Lotus corniculatus var. japonicus</name>
    <dbReference type="NCBI Taxonomy" id="34305"/>
    <lineage>
        <taxon>Eukaryota</taxon>
        <taxon>Viridiplantae</taxon>
        <taxon>Streptophyta</taxon>
        <taxon>Embryophyta</taxon>
        <taxon>Tracheophyta</taxon>
        <taxon>Spermatophyta</taxon>
        <taxon>Magnoliopsida</taxon>
        <taxon>eudicotyledons</taxon>
        <taxon>Gunneridae</taxon>
        <taxon>Pentapetalae</taxon>
        <taxon>rosids</taxon>
        <taxon>fabids</taxon>
        <taxon>Fabales</taxon>
        <taxon>Fabaceae</taxon>
        <taxon>Papilionoideae</taxon>
        <taxon>50 kb inversion clade</taxon>
        <taxon>NPAAA clade</taxon>
        <taxon>Hologalegina</taxon>
        <taxon>robinioid clade</taxon>
        <taxon>Loteae</taxon>
        <taxon>Lotus</taxon>
    </lineage>
</organism>
<dbReference type="AlphaFoldDB" id="I3SID6"/>
<dbReference type="RefSeq" id="XP_057450241.1">
    <property type="nucleotide sequence ID" value="XM_057594258.1"/>
</dbReference>
<dbReference type="GeneID" id="130741379"/>
<proteinExistence type="evidence at transcript level"/>
<dbReference type="OMA" id="QCTSHIH"/>
<dbReference type="EMBL" id="BT140233">
    <property type="protein sequence ID" value="AFK40028.1"/>
    <property type="molecule type" value="mRNA"/>
</dbReference>
<dbReference type="GO" id="GO:0000419">
    <property type="term" value="C:RNA polymerase V complex"/>
    <property type="evidence" value="ECO:0007669"/>
    <property type="project" value="TreeGrafter"/>
</dbReference>
<dbReference type="GO" id="GO:0080188">
    <property type="term" value="P:gene silencing by siRNA-directed DNA methylation"/>
    <property type="evidence" value="ECO:0007669"/>
    <property type="project" value="InterPro"/>
</dbReference>
<dbReference type="KEGG" id="lja:130741379"/>
<evidence type="ECO:0008006" key="2">
    <source>
        <dbReference type="Google" id="ProtNLM"/>
    </source>
</evidence>
<evidence type="ECO:0000313" key="1">
    <source>
        <dbReference type="EMBL" id="AFK40028.1"/>
    </source>
</evidence>
<reference evidence="1" key="1">
    <citation type="submission" date="2012-05" db="EMBL/GenBank/DDBJ databases">
        <authorList>
            <person name="Krishnakumar V."/>
            <person name="Cheung F."/>
            <person name="Xiao Y."/>
            <person name="Chan A."/>
            <person name="Moskal W.A."/>
            <person name="Town C.D."/>
        </authorList>
    </citation>
    <scope>NUCLEOTIDE SEQUENCE</scope>
</reference>
<dbReference type="InterPro" id="IPR015270">
    <property type="entry name" value="RDM1_plant"/>
</dbReference>
<dbReference type="EMBL" id="BT137034">
    <property type="protein sequence ID" value="AFK36829.1"/>
    <property type="molecule type" value="mRNA"/>
</dbReference>
<accession>I3SID6</accession>
<sequence>MNRSFESYSSNPSIFPIFNAPPTNGIPLPIPSNSDIMSHDVLIKRAGMYQDYMKQIPIPSHRGSVIPFTSWMGLGRSLKQLYGQPLHYLTNVLLKQWDQRRIGSADELTPLDDIIHPCKAEAMVWLAEEVHRKTSSHFQIADLWMLDPKYNAFLDSIFPKLENSS</sequence>
<dbReference type="Gene3D" id="1.20.120.690">
    <property type="entry name" value="RDM1 protein domain"/>
    <property type="match status" value="1"/>
</dbReference>
<name>I3SID6_LOTJA</name>
<dbReference type="Pfam" id="PF09187">
    <property type="entry name" value="RdDM_RDM1"/>
    <property type="match status" value="1"/>
</dbReference>